<reference evidence="2 3" key="1">
    <citation type="submission" date="2016-03" db="EMBL/GenBank/DDBJ databases">
        <authorList>
            <person name="Ploux O."/>
        </authorList>
    </citation>
    <scope>NUCLEOTIDE SEQUENCE [LARGE SCALE GENOMIC DNA]</scope>
    <source>
        <strain evidence="2 3">UAMH 11012</strain>
    </source>
</reference>
<dbReference type="Pfam" id="PF01965">
    <property type="entry name" value="DJ-1_PfpI"/>
    <property type="match status" value="1"/>
</dbReference>
<dbReference type="EMBL" id="FJOG01000001">
    <property type="protein sequence ID" value="CZR50763.1"/>
    <property type="molecule type" value="Genomic_DNA"/>
</dbReference>
<dbReference type="AlphaFoldDB" id="A0A1L7WD96"/>
<gene>
    <name evidence="2" type="ORF">PAC_00637</name>
</gene>
<dbReference type="InterPro" id="IPR052158">
    <property type="entry name" value="INH-QAR"/>
</dbReference>
<dbReference type="SUPFAM" id="SSF52317">
    <property type="entry name" value="Class I glutamine amidotransferase-like"/>
    <property type="match status" value="1"/>
</dbReference>
<organism evidence="2 3">
    <name type="scientific">Phialocephala subalpina</name>
    <dbReference type="NCBI Taxonomy" id="576137"/>
    <lineage>
        <taxon>Eukaryota</taxon>
        <taxon>Fungi</taxon>
        <taxon>Dikarya</taxon>
        <taxon>Ascomycota</taxon>
        <taxon>Pezizomycotina</taxon>
        <taxon>Leotiomycetes</taxon>
        <taxon>Helotiales</taxon>
        <taxon>Mollisiaceae</taxon>
        <taxon>Phialocephala</taxon>
        <taxon>Phialocephala fortinii species complex</taxon>
    </lineage>
</organism>
<accession>A0A1L7WD96</accession>
<evidence type="ECO:0000313" key="3">
    <source>
        <dbReference type="Proteomes" id="UP000184330"/>
    </source>
</evidence>
<evidence type="ECO:0000259" key="1">
    <source>
        <dbReference type="Pfam" id="PF01965"/>
    </source>
</evidence>
<proteinExistence type="predicted"/>
<dbReference type="Proteomes" id="UP000184330">
    <property type="component" value="Unassembled WGS sequence"/>
</dbReference>
<dbReference type="Gene3D" id="3.40.50.880">
    <property type="match status" value="1"/>
</dbReference>
<evidence type="ECO:0000313" key="2">
    <source>
        <dbReference type="EMBL" id="CZR50763.1"/>
    </source>
</evidence>
<protein>
    <submittedName>
        <fullName evidence="2">Related to ThiJ/PfpI family protein</fullName>
    </submittedName>
</protein>
<name>A0A1L7WD96_9HELO</name>
<dbReference type="PANTHER" id="PTHR43130">
    <property type="entry name" value="ARAC-FAMILY TRANSCRIPTIONAL REGULATOR"/>
    <property type="match status" value="1"/>
</dbReference>
<dbReference type="InterPro" id="IPR029062">
    <property type="entry name" value="Class_I_gatase-like"/>
</dbReference>
<dbReference type="InterPro" id="IPR002818">
    <property type="entry name" value="DJ-1/PfpI"/>
</dbReference>
<feature type="domain" description="DJ-1/PfpI" evidence="1">
    <location>
        <begin position="63"/>
        <end position="197"/>
    </location>
</feature>
<dbReference type="OrthoDB" id="543156at2759"/>
<dbReference type="STRING" id="576137.A0A1L7WD96"/>
<keyword evidence="3" id="KW-1185">Reference proteome</keyword>
<sequence>MALPEHLHIGVFVPGPVQLLDLSPIDLLGMMSPEYLQACQLPEALCAVGIPSTIHYISVPETGPYVQLTANASLKVTNVIDDPEVQPGKLDIVLVPGPDPATTFEDRVLKFVQGHATWKGEDGRMTDVLSVCTGVFLLSQSGILKGKKASGPRAIVPKLRKQFPDVEFIDDKRWVHDGNIWSSGGITNGQEMVACYMKEKFPGPAAEAAIAMADVGEKGMDYSKGKTADTLWWFWQIMKALTMGSSKRKRS</sequence>
<dbReference type="PANTHER" id="PTHR43130:SF7">
    <property type="entry name" value="DJ-1_PFPI DOMAIN-CONTAINING PROTEIN"/>
    <property type="match status" value="1"/>
</dbReference>